<dbReference type="Proteomes" id="UP001592581">
    <property type="component" value="Unassembled WGS sequence"/>
</dbReference>
<evidence type="ECO:0000259" key="7">
    <source>
        <dbReference type="PROSITE" id="PS50893"/>
    </source>
</evidence>
<dbReference type="InterPro" id="IPR003439">
    <property type="entry name" value="ABC_transporter-like_ATP-bd"/>
</dbReference>
<dbReference type="EMBL" id="JBEUKS010000003">
    <property type="protein sequence ID" value="MFC1438752.1"/>
    <property type="molecule type" value="Genomic_DNA"/>
</dbReference>
<keyword evidence="4 8" id="KW-0067">ATP-binding</keyword>
<dbReference type="RefSeq" id="WP_380564300.1">
    <property type="nucleotide sequence ID" value="NZ_JBEUKS010000003.1"/>
</dbReference>
<reference evidence="8 9" key="1">
    <citation type="submission" date="2024-06" db="EMBL/GenBank/DDBJ databases">
        <authorList>
            <person name="Lee S.D."/>
        </authorList>
    </citation>
    <scope>NUCLEOTIDE SEQUENCE [LARGE SCALE GENOMIC DNA]</scope>
    <source>
        <strain evidence="8 9">N1-10</strain>
    </source>
</reference>
<keyword evidence="2" id="KW-0813">Transport</keyword>
<evidence type="ECO:0000256" key="5">
    <source>
        <dbReference type="ARBA" id="ARBA00022970"/>
    </source>
</evidence>
<comment type="caution">
    <text evidence="8">The sequence shown here is derived from an EMBL/GenBank/DDBJ whole genome shotgun (WGS) entry which is preliminary data.</text>
</comment>
<dbReference type="PROSITE" id="PS50893">
    <property type="entry name" value="ABC_TRANSPORTER_2"/>
    <property type="match status" value="1"/>
</dbReference>
<dbReference type="InterPro" id="IPR003593">
    <property type="entry name" value="AAA+_ATPase"/>
</dbReference>
<gene>
    <name evidence="8" type="ORF">ABUW04_10830</name>
</gene>
<dbReference type="Pfam" id="PF00005">
    <property type="entry name" value="ABC_tran"/>
    <property type="match status" value="1"/>
</dbReference>
<sequence length="266" mass="28400">MIEMHSVVAGYGGGDVLQGLDLSVRPGTITCIVGPNGAGKSTVLRAISGQIHPREGEIRLAGAAIHGHSPAAVISAGIVQVPQHNGLFADLTVRDNMLLGGYLIRRDKARLRRRIAELEEVFPIVRERADEKAANLSGGQRRIVEFARALVLEPRMVLLDEPTLGLDPKASALVFDSTRMMRDLGTTVLMVEQNVRFGLRLASHGVVMERGRVLLADSSEALLARPDMAAMFFGSSAPPADPAEPEPEPGSGTGPGTDPQREDAHL</sequence>
<proteinExistence type="inferred from homology"/>
<evidence type="ECO:0000256" key="3">
    <source>
        <dbReference type="ARBA" id="ARBA00022741"/>
    </source>
</evidence>
<feature type="region of interest" description="Disordered" evidence="6">
    <location>
        <begin position="233"/>
        <end position="266"/>
    </location>
</feature>
<evidence type="ECO:0000313" key="8">
    <source>
        <dbReference type="EMBL" id="MFC1438752.1"/>
    </source>
</evidence>
<accession>A0ABV6XKN4</accession>
<dbReference type="InterPro" id="IPR027417">
    <property type="entry name" value="P-loop_NTPase"/>
</dbReference>
<organism evidence="8 9">
    <name type="scientific">Streptacidiphilus jeojiensis</name>
    <dbReference type="NCBI Taxonomy" id="3229225"/>
    <lineage>
        <taxon>Bacteria</taxon>
        <taxon>Bacillati</taxon>
        <taxon>Actinomycetota</taxon>
        <taxon>Actinomycetes</taxon>
        <taxon>Kitasatosporales</taxon>
        <taxon>Streptomycetaceae</taxon>
        <taxon>Streptacidiphilus</taxon>
    </lineage>
</organism>
<dbReference type="SMART" id="SM00382">
    <property type="entry name" value="AAA"/>
    <property type="match status" value="1"/>
</dbReference>
<keyword evidence="9" id="KW-1185">Reference proteome</keyword>
<dbReference type="PANTHER" id="PTHR43820:SF4">
    <property type="entry name" value="HIGH-AFFINITY BRANCHED-CHAIN AMINO ACID TRANSPORT ATP-BINDING PROTEIN LIVF"/>
    <property type="match status" value="1"/>
</dbReference>
<evidence type="ECO:0000256" key="6">
    <source>
        <dbReference type="SAM" id="MobiDB-lite"/>
    </source>
</evidence>
<dbReference type="PANTHER" id="PTHR43820">
    <property type="entry name" value="HIGH-AFFINITY BRANCHED-CHAIN AMINO ACID TRANSPORT ATP-BINDING PROTEIN LIVF"/>
    <property type="match status" value="1"/>
</dbReference>
<evidence type="ECO:0000313" key="9">
    <source>
        <dbReference type="Proteomes" id="UP001592581"/>
    </source>
</evidence>
<keyword evidence="5" id="KW-0029">Amino-acid transport</keyword>
<dbReference type="GO" id="GO:0005524">
    <property type="term" value="F:ATP binding"/>
    <property type="evidence" value="ECO:0007669"/>
    <property type="project" value="UniProtKB-KW"/>
</dbReference>
<feature type="domain" description="ABC transporter" evidence="7">
    <location>
        <begin position="2"/>
        <end position="235"/>
    </location>
</feature>
<evidence type="ECO:0000256" key="1">
    <source>
        <dbReference type="ARBA" id="ARBA00005417"/>
    </source>
</evidence>
<evidence type="ECO:0000256" key="2">
    <source>
        <dbReference type="ARBA" id="ARBA00022448"/>
    </source>
</evidence>
<evidence type="ECO:0000256" key="4">
    <source>
        <dbReference type="ARBA" id="ARBA00022840"/>
    </source>
</evidence>
<dbReference type="InterPro" id="IPR052156">
    <property type="entry name" value="BCAA_Transport_ATP-bd_LivF"/>
</dbReference>
<keyword evidence="3" id="KW-0547">Nucleotide-binding</keyword>
<comment type="similarity">
    <text evidence="1">Belongs to the ABC transporter superfamily.</text>
</comment>
<dbReference type="Gene3D" id="3.40.50.300">
    <property type="entry name" value="P-loop containing nucleotide triphosphate hydrolases"/>
    <property type="match status" value="1"/>
</dbReference>
<dbReference type="CDD" id="cd03224">
    <property type="entry name" value="ABC_TM1139_LivF_branched"/>
    <property type="match status" value="1"/>
</dbReference>
<dbReference type="SUPFAM" id="SSF52540">
    <property type="entry name" value="P-loop containing nucleoside triphosphate hydrolases"/>
    <property type="match status" value="1"/>
</dbReference>
<protein>
    <submittedName>
        <fullName evidence="8">ABC transporter ATP-binding protein</fullName>
    </submittedName>
</protein>
<name>A0ABV6XKN4_9ACTN</name>